<protein>
    <recommendedName>
        <fullName evidence="4">Lipoprotein</fullName>
    </recommendedName>
</protein>
<accession>A0A437GZ50</accession>
<sequence>MPKIAAHHFALALIPLVAACAAPSAQSPGTVAPSRVVVPQQPQVAPQTGFRPARIMSMPGLEAVIGSDAGNLVRQFGTPRLDVWESDARKLQFAGNACVLDVFLYPAAQGRTETATWVEARRQTDGKDVDRAACVAALKR</sequence>
<proteinExistence type="predicted"/>
<feature type="signal peptide" evidence="1">
    <location>
        <begin position="1"/>
        <end position="21"/>
    </location>
</feature>
<evidence type="ECO:0000313" key="3">
    <source>
        <dbReference type="Proteomes" id="UP000283003"/>
    </source>
</evidence>
<dbReference type="OrthoDB" id="8482143at2"/>
<dbReference type="AlphaFoldDB" id="A0A437GZ50"/>
<evidence type="ECO:0008006" key="4">
    <source>
        <dbReference type="Google" id="ProtNLM"/>
    </source>
</evidence>
<dbReference type="Proteomes" id="UP000283003">
    <property type="component" value="Unassembled WGS sequence"/>
</dbReference>
<name>A0A437GZ50_9SPHN</name>
<reference evidence="2 3" key="1">
    <citation type="submission" date="2018-12" db="EMBL/GenBank/DDBJ databases">
        <title>Croceicoccus ponticola sp. nov., a lipolytic bacterium isolated from seawater.</title>
        <authorList>
            <person name="Yoon J.-H."/>
        </authorList>
    </citation>
    <scope>NUCLEOTIDE SEQUENCE [LARGE SCALE GENOMIC DNA]</scope>
    <source>
        <strain evidence="2 3">GM-16</strain>
    </source>
</reference>
<keyword evidence="1" id="KW-0732">Signal</keyword>
<dbReference type="EMBL" id="RXOL01000002">
    <property type="protein sequence ID" value="RVQ67655.1"/>
    <property type="molecule type" value="Genomic_DNA"/>
</dbReference>
<organism evidence="2 3">
    <name type="scientific">Croceicoccus ponticola</name>
    <dbReference type="NCBI Taxonomy" id="2217664"/>
    <lineage>
        <taxon>Bacteria</taxon>
        <taxon>Pseudomonadati</taxon>
        <taxon>Pseudomonadota</taxon>
        <taxon>Alphaproteobacteria</taxon>
        <taxon>Sphingomonadales</taxon>
        <taxon>Erythrobacteraceae</taxon>
        <taxon>Croceicoccus</taxon>
    </lineage>
</organism>
<dbReference type="RefSeq" id="WP_127612163.1">
    <property type="nucleotide sequence ID" value="NZ_RXOL01000002.1"/>
</dbReference>
<keyword evidence="3" id="KW-1185">Reference proteome</keyword>
<gene>
    <name evidence="2" type="ORF">EKN06_06840</name>
</gene>
<comment type="caution">
    <text evidence="2">The sequence shown here is derived from an EMBL/GenBank/DDBJ whole genome shotgun (WGS) entry which is preliminary data.</text>
</comment>
<evidence type="ECO:0000256" key="1">
    <source>
        <dbReference type="SAM" id="SignalP"/>
    </source>
</evidence>
<feature type="chain" id="PRO_5019469466" description="Lipoprotein" evidence="1">
    <location>
        <begin position="22"/>
        <end position="140"/>
    </location>
</feature>
<dbReference type="PROSITE" id="PS51257">
    <property type="entry name" value="PROKAR_LIPOPROTEIN"/>
    <property type="match status" value="1"/>
</dbReference>
<evidence type="ECO:0000313" key="2">
    <source>
        <dbReference type="EMBL" id="RVQ67655.1"/>
    </source>
</evidence>